<sequence>MTAQLAPHTLTDAALAALGAGRPSPATLARLRRAQFSRHLLLLRAIAAADPGAVDAYRELAAAERADPAGVRRLLARPLVGLWAADCLTRLRAGATGAGVAGLSALAARARQPIAAPPASTPPATAGAADPCHPKAPNPTHSGRLLRATHDGLTLSVRLEDTDPARSLLGLAPTPPLRDGAVAHWQDCLHDAWRLLVTRHRAAAEVLTEVLDCIVPVEPDPTARGISATSAHAYGAVAMSAPPDPAALAVGLVHEVQHSVLNAVRYLFELHAGPDTPGYSPWRDDPRPASGLLHGAYAYLAVTRFWRGEPGRLARFEFARWRAAVADAADHLLTSGGLTAAGTRFVTALRAEVTPWLTEPVPADVARLAAGANTDHRVRWRLRNLAVEPAAAEALADAWRRGQPPAAVPGARPRPAPGRALENSARLDLAHRLCRAPAPTDSDRHAAATAGDLAYVRGDGAAARRAFAAAVQSDPADDAAWSGLALVSGPTALRDRPEAVAAVFRALGAPATDPVMLATWMFS</sequence>
<dbReference type="AlphaFoldDB" id="A0A4Q7ZNK3"/>
<dbReference type="NCBIfam" id="TIGR04267">
    <property type="entry name" value="mod_HExxH"/>
    <property type="match status" value="1"/>
</dbReference>
<organism evidence="2 3">
    <name type="scientific">Krasilnikovia cinnamomea</name>
    <dbReference type="NCBI Taxonomy" id="349313"/>
    <lineage>
        <taxon>Bacteria</taxon>
        <taxon>Bacillati</taxon>
        <taxon>Actinomycetota</taxon>
        <taxon>Actinomycetes</taxon>
        <taxon>Micromonosporales</taxon>
        <taxon>Micromonosporaceae</taxon>
        <taxon>Krasilnikovia</taxon>
    </lineage>
</organism>
<dbReference type="EMBL" id="SHKY01000001">
    <property type="protein sequence ID" value="RZU52254.1"/>
    <property type="molecule type" value="Genomic_DNA"/>
</dbReference>
<dbReference type="Proteomes" id="UP000292564">
    <property type="component" value="Unassembled WGS sequence"/>
</dbReference>
<evidence type="ECO:0000313" key="3">
    <source>
        <dbReference type="Proteomes" id="UP000292564"/>
    </source>
</evidence>
<keyword evidence="3" id="KW-1185">Reference proteome</keyword>
<protein>
    <submittedName>
        <fullName evidence="2">HEXXH motif-containing protein</fullName>
    </submittedName>
</protein>
<evidence type="ECO:0000313" key="2">
    <source>
        <dbReference type="EMBL" id="RZU52254.1"/>
    </source>
</evidence>
<dbReference type="RefSeq" id="WP_242624973.1">
    <property type="nucleotide sequence ID" value="NZ_SHKY01000001.1"/>
</dbReference>
<comment type="caution">
    <text evidence="2">The sequence shown here is derived from an EMBL/GenBank/DDBJ whole genome shotgun (WGS) entry which is preliminary data.</text>
</comment>
<reference evidence="2 3" key="1">
    <citation type="submission" date="2019-02" db="EMBL/GenBank/DDBJ databases">
        <title>Sequencing the genomes of 1000 actinobacteria strains.</title>
        <authorList>
            <person name="Klenk H.-P."/>
        </authorList>
    </citation>
    <scope>NUCLEOTIDE SEQUENCE [LARGE SCALE GENOMIC DNA]</scope>
    <source>
        <strain evidence="2 3">DSM 45162</strain>
    </source>
</reference>
<name>A0A4Q7ZNK3_9ACTN</name>
<proteinExistence type="predicted"/>
<evidence type="ECO:0000256" key="1">
    <source>
        <dbReference type="SAM" id="MobiDB-lite"/>
    </source>
</evidence>
<dbReference type="InterPro" id="IPR026337">
    <property type="entry name" value="AKG_HExxH"/>
</dbReference>
<gene>
    <name evidence="2" type="ORF">EV385_4102</name>
</gene>
<feature type="compositionally biased region" description="Low complexity" evidence="1">
    <location>
        <begin position="122"/>
        <end position="131"/>
    </location>
</feature>
<feature type="region of interest" description="Disordered" evidence="1">
    <location>
        <begin position="114"/>
        <end position="142"/>
    </location>
</feature>
<accession>A0A4Q7ZNK3</accession>